<reference evidence="1 2" key="1">
    <citation type="journal article" date="2013" name="PLoS Genet.">
        <title>The genome and development-dependent transcriptomes of Pyronema confluens: a window into fungal evolution.</title>
        <authorList>
            <person name="Traeger S."/>
            <person name="Altegoer F."/>
            <person name="Freitag M."/>
            <person name="Gabaldon T."/>
            <person name="Kempken F."/>
            <person name="Kumar A."/>
            <person name="Marcet-Houben M."/>
            <person name="Poggeler S."/>
            <person name="Stajich J.E."/>
            <person name="Nowrousian M."/>
        </authorList>
    </citation>
    <scope>NUCLEOTIDE SEQUENCE [LARGE SCALE GENOMIC DNA]</scope>
    <source>
        <strain evidence="2">CBS 100304</strain>
        <tissue evidence="1">Vegetative mycelium</tissue>
    </source>
</reference>
<proteinExistence type="predicted"/>
<dbReference type="EMBL" id="HF935890">
    <property type="protein sequence ID" value="CCX32536.1"/>
    <property type="molecule type" value="Genomic_DNA"/>
</dbReference>
<accession>U4LVH2</accession>
<dbReference type="Proteomes" id="UP000018144">
    <property type="component" value="Unassembled WGS sequence"/>
</dbReference>
<organism evidence="1 2">
    <name type="scientific">Pyronema omphalodes (strain CBS 100304)</name>
    <name type="common">Pyronema confluens</name>
    <dbReference type="NCBI Taxonomy" id="1076935"/>
    <lineage>
        <taxon>Eukaryota</taxon>
        <taxon>Fungi</taxon>
        <taxon>Dikarya</taxon>
        <taxon>Ascomycota</taxon>
        <taxon>Pezizomycotina</taxon>
        <taxon>Pezizomycetes</taxon>
        <taxon>Pezizales</taxon>
        <taxon>Pyronemataceae</taxon>
        <taxon>Pyronema</taxon>
    </lineage>
</organism>
<sequence>MTLSQILEKSEITCLVFKCIPPSHSNRKEIAITYSDGTIDDEKRNEENAVEACDVIIISDHKRQLQSYREDIRAM</sequence>
<evidence type="ECO:0000313" key="1">
    <source>
        <dbReference type="EMBL" id="CCX32536.1"/>
    </source>
</evidence>
<keyword evidence="2" id="KW-1185">Reference proteome</keyword>
<name>U4LVH2_PYROM</name>
<evidence type="ECO:0000313" key="2">
    <source>
        <dbReference type="Proteomes" id="UP000018144"/>
    </source>
</evidence>
<gene>
    <name evidence="1" type="ORF">PCON_13376</name>
</gene>
<dbReference type="AlphaFoldDB" id="U4LVH2"/>
<protein>
    <submittedName>
        <fullName evidence="1">Uncharacterized protein</fullName>
    </submittedName>
</protein>